<evidence type="ECO:0000256" key="1">
    <source>
        <dbReference type="ARBA" id="ARBA00004370"/>
    </source>
</evidence>
<dbReference type="Pfam" id="PF01124">
    <property type="entry name" value="MAPEG"/>
    <property type="match status" value="1"/>
</dbReference>
<dbReference type="GO" id="GO:0005765">
    <property type="term" value="C:lysosomal membrane"/>
    <property type="evidence" value="ECO:0007669"/>
    <property type="project" value="TreeGrafter"/>
</dbReference>
<organism evidence="6 7">
    <name type="scientific">Photobacterium andalusiense</name>
    <dbReference type="NCBI Taxonomy" id="2204296"/>
    <lineage>
        <taxon>Bacteria</taxon>
        <taxon>Pseudomonadati</taxon>
        <taxon>Pseudomonadota</taxon>
        <taxon>Gammaproteobacteria</taxon>
        <taxon>Vibrionales</taxon>
        <taxon>Vibrionaceae</taxon>
        <taxon>Photobacterium</taxon>
    </lineage>
</organism>
<dbReference type="Gene3D" id="1.20.120.550">
    <property type="entry name" value="Membrane associated eicosanoid/glutathione metabolism-like domain"/>
    <property type="match status" value="1"/>
</dbReference>
<dbReference type="InterPro" id="IPR023352">
    <property type="entry name" value="MAPEG-like_dom_sf"/>
</dbReference>
<dbReference type="SUPFAM" id="SSF161084">
    <property type="entry name" value="MAPEG domain-like"/>
    <property type="match status" value="1"/>
</dbReference>
<proteinExistence type="predicted"/>
<reference evidence="7" key="1">
    <citation type="submission" date="2017-06" db="EMBL/GenBank/DDBJ databases">
        <authorList>
            <person name="Rodrigo-Torres L."/>
            <person name="Arahal R.D."/>
            <person name="Lucena T."/>
        </authorList>
    </citation>
    <scope>NUCLEOTIDE SEQUENCE [LARGE SCALE GENOMIC DNA]</scope>
    <source>
        <strain evidence="7">CECT 9192</strain>
    </source>
</reference>
<dbReference type="InterPro" id="IPR001129">
    <property type="entry name" value="Membr-assoc_MAPEG"/>
</dbReference>
<dbReference type="GO" id="GO:0045055">
    <property type="term" value="P:regulated exocytosis"/>
    <property type="evidence" value="ECO:0007669"/>
    <property type="project" value="TreeGrafter"/>
</dbReference>
<dbReference type="AlphaFoldDB" id="A0A1Y6M8E9"/>
<keyword evidence="2 5" id="KW-0812">Transmembrane</keyword>
<evidence type="ECO:0000256" key="3">
    <source>
        <dbReference type="ARBA" id="ARBA00022989"/>
    </source>
</evidence>
<evidence type="ECO:0000256" key="2">
    <source>
        <dbReference type="ARBA" id="ARBA00022692"/>
    </source>
</evidence>
<sequence length="179" mass="19453">MSLSNKQQGVIKGMGSAMLMSIAVISAAILYDPFHYSTISQISQKLTVLGLSLVLPTLFLIASIGRLAKYRFFSPEDIDGSGLSSATTEAVVLQSLLQNTLEQLVITYGVYTAWCLLMPAAWLSAVPLCSILFAVGRILFFKGYRQGAPARAFGFALTFYSTVLMFVVLVVYQVVVGIY</sequence>
<dbReference type="PANTHER" id="PTHR31004">
    <property type="entry name" value="TRANSMEMBRANE PROTEIN 79"/>
    <property type="match status" value="1"/>
</dbReference>
<dbReference type="PANTHER" id="PTHR31004:SF1">
    <property type="entry name" value="TRANSMEMBRANE PROTEIN 79"/>
    <property type="match status" value="1"/>
</dbReference>
<comment type="subcellular location">
    <subcellularLocation>
        <location evidence="1">Membrane</location>
    </subcellularLocation>
</comment>
<evidence type="ECO:0000256" key="5">
    <source>
        <dbReference type="SAM" id="Phobius"/>
    </source>
</evidence>
<dbReference type="Proteomes" id="UP000195719">
    <property type="component" value="Unassembled WGS sequence"/>
</dbReference>
<feature type="transmembrane region" description="Helical" evidence="5">
    <location>
        <begin position="152"/>
        <end position="175"/>
    </location>
</feature>
<dbReference type="RefSeq" id="WP_087852483.1">
    <property type="nucleotide sequence ID" value="NZ_FYAJ01000001.1"/>
</dbReference>
<feature type="transmembrane region" description="Helical" evidence="5">
    <location>
        <begin position="120"/>
        <end position="140"/>
    </location>
</feature>
<accession>A0A1Y6M8E9</accession>
<feature type="transmembrane region" description="Helical" evidence="5">
    <location>
        <begin position="46"/>
        <end position="65"/>
    </location>
</feature>
<name>A0A1Y6M8E9_9GAMM</name>
<protein>
    <submittedName>
        <fullName evidence="6">MAPEG family protein</fullName>
    </submittedName>
</protein>
<gene>
    <name evidence="6" type="ORF">PAND9192_00623</name>
</gene>
<keyword evidence="4 5" id="KW-0472">Membrane</keyword>
<dbReference type="EMBL" id="FYAJ01000001">
    <property type="protein sequence ID" value="SMY32815.1"/>
    <property type="molecule type" value="Genomic_DNA"/>
</dbReference>
<feature type="transmembrane region" description="Helical" evidence="5">
    <location>
        <begin position="14"/>
        <end position="34"/>
    </location>
</feature>
<evidence type="ECO:0000256" key="4">
    <source>
        <dbReference type="ARBA" id="ARBA00023136"/>
    </source>
</evidence>
<evidence type="ECO:0000313" key="7">
    <source>
        <dbReference type="Proteomes" id="UP000195719"/>
    </source>
</evidence>
<keyword evidence="3 5" id="KW-1133">Transmembrane helix</keyword>
<keyword evidence="7" id="KW-1185">Reference proteome</keyword>
<evidence type="ECO:0000313" key="6">
    <source>
        <dbReference type="EMBL" id="SMY32815.1"/>
    </source>
</evidence>